<dbReference type="GeneID" id="27352045"/>
<feature type="compositionally biased region" description="Acidic residues" evidence="1">
    <location>
        <begin position="71"/>
        <end position="83"/>
    </location>
</feature>
<dbReference type="VEuPathDB" id="FungiDB:PV07_12851"/>
<dbReference type="STRING" id="569365.A0A0D1Z214"/>
<dbReference type="EMBL" id="KN847253">
    <property type="protein sequence ID" value="KIW21716.1"/>
    <property type="molecule type" value="Genomic_DNA"/>
</dbReference>
<protein>
    <submittedName>
        <fullName evidence="2">Uncharacterized protein</fullName>
    </submittedName>
</protein>
<dbReference type="Proteomes" id="UP000054466">
    <property type="component" value="Unassembled WGS sequence"/>
</dbReference>
<evidence type="ECO:0000313" key="3">
    <source>
        <dbReference type="Proteomes" id="UP000054466"/>
    </source>
</evidence>
<organism evidence="2 3">
    <name type="scientific">Cladophialophora immunda</name>
    <dbReference type="NCBI Taxonomy" id="569365"/>
    <lineage>
        <taxon>Eukaryota</taxon>
        <taxon>Fungi</taxon>
        <taxon>Dikarya</taxon>
        <taxon>Ascomycota</taxon>
        <taxon>Pezizomycotina</taxon>
        <taxon>Eurotiomycetes</taxon>
        <taxon>Chaetothyriomycetidae</taxon>
        <taxon>Chaetothyriales</taxon>
        <taxon>Herpotrichiellaceae</taxon>
        <taxon>Cladophialophora</taxon>
    </lineage>
</organism>
<evidence type="ECO:0000256" key="1">
    <source>
        <dbReference type="SAM" id="MobiDB-lite"/>
    </source>
</evidence>
<sequence>MLIWTRYFICNGILKTPHMFIHNPLAPPRPAERLRPLPPSFPSLSLASEPTKPPRHRVNAPLPIERTGPLLEEEDSDPDEPDDGDRFHYSIERKVRLNGKADANQSDPNVVVSFDWRLVLHDRLEQVVRRRFAKNRRRRHEHTAVVVSVTERSQRDLSKEYEGTEMDWAVANKQLLDGSSHFQRGKKLRVNLSFHFLRSRQAGQPEEARRRNANQPVVAC</sequence>
<reference evidence="2 3" key="1">
    <citation type="submission" date="2015-01" db="EMBL/GenBank/DDBJ databases">
        <title>The Genome Sequence of Cladophialophora immunda CBS83496.</title>
        <authorList>
            <consortium name="The Broad Institute Genomics Platform"/>
            <person name="Cuomo C."/>
            <person name="de Hoog S."/>
            <person name="Gorbushina A."/>
            <person name="Stielow B."/>
            <person name="Teixiera M."/>
            <person name="Abouelleil A."/>
            <person name="Chapman S.B."/>
            <person name="Priest M."/>
            <person name="Young S.K."/>
            <person name="Wortman J."/>
            <person name="Nusbaum C."/>
            <person name="Birren B."/>
        </authorList>
    </citation>
    <scope>NUCLEOTIDE SEQUENCE [LARGE SCALE GENOMIC DNA]</scope>
    <source>
        <strain evidence="2 3">CBS 83496</strain>
    </source>
</reference>
<accession>A0A0D1Z214</accession>
<dbReference type="RefSeq" id="XP_016241933.1">
    <property type="nucleotide sequence ID" value="XM_016400422.1"/>
</dbReference>
<feature type="region of interest" description="Disordered" evidence="1">
    <location>
        <begin position="201"/>
        <end position="220"/>
    </location>
</feature>
<proteinExistence type="predicted"/>
<dbReference type="RefSeq" id="XP_016241932.1">
    <property type="nucleotide sequence ID" value="XM_016400421.1"/>
</dbReference>
<dbReference type="HOGENOM" id="CLU_1255857_0_0_1"/>
<keyword evidence="3" id="KW-1185">Reference proteome</keyword>
<name>A0A0D1Z214_9EURO</name>
<dbReference type="OrthoDB" id="4232626at2759"/>
<dbReference type="AlphaFoldDB" id="A0A0D1Z214"/>
<dbReference type="EMBL" id="KN847253">
    <property type="protein sequence ID" value="KIW21717.1"/>
    <property type="molecule type" value="Genomic_DNA"/>
</dbReference>
<feature type="region of interest" description="Disordered" evidence="1">
    <location>
        <begin position="31"/>
        <end position="86"/>
    </location>
</feature>
<gene>
    <name evidence="2" type="ORF">PV07_12851</name>
</gene>
<evidence type="ECO:0000313" key="2">
    <source>
        <dbReference type="EMBL" id="KIW21716.1"/>
    </source>
</evidence>